<dbReference type="RefSeq" id="WP_034527655.1">
    <property type="nucleotide sequence ID" value="NZ_JGZP01000011.1"/>
</dbReference>
<protein>
    <submittedName>
        <fullName evidence="2">Uncharacterized protein</fullName>
    </submittedName>
</protein>
<name>A0A087DQP8_9BIFI</name>
<evidence type="ECO:0000256" key="1">
    <source>
        <dbReference type="SAM" id="Phobius"/>
    </source>
</evidence>
<accession>A0A087DQP8</accession>
<keyword evidence="1" id="KW-0812">Transmembrane</keyword>
<evidence type="ECO:0000313" key="2">
    <source>
        <dbReference type="EMBL" id="KFI97848.1"/>
    </source>
</evidence>
<keyword evidence="1" id="KW-0472">Membrane</keyword>
<gene>
    <name evidence="2" type="ORF">BSTEL_0659</name>
</gene>
<reference evidence="2 3" key="1">
    <citation type="submission" date="2014-03" db="EMBL/GenBank/DDBJ databases">
        <title>Genomics of Bifidobacteria.</title>
        <authorList>
            <person name="Ventura M."/>
            <person name="Milani C."/>
            <person name="Lugli G.A."/>
        </authorList>
    </citation>
    <scope>NUCLEOTIDE SEQUENCE [LARGE SCALE GENOMIC DNA]</scope>
    <source>
        <strain evidence="2 3">DSM 23968</strain>
    </source>
</reference>
<dbReference type="EMBL" id="JGZP01000011">
    <property type="protein sequence ID" value="KFI97848.1"/>
    <property type="molecule type" value="Genomic_DNA"/>
</dbReference>
<keyword evidence="3" id="KW-1185">Reference proteome</keyword>
<keyword evidence="1" id="KW-1133">Transmembrane helix</keyword>
<sequence length="100" mass="10976">MDAHEYGRHCSGYRKPDPRRWERWPYTTRETLLLAIAVAASFAWLMTHDGLLHPVANTVALVVYALAGGLLLLPCAVRALALAGFPSRMDGGEGAGDERR</sequence>
<evidence type="ECO:0000313" key="3">
    <source>
        <dbReference type="Proteomes" id="UP000029004"/>
    </source>
</evidence>
<dbReference type="STRING" id="762211.BSTEL_0659"/>
<dbReference type="OrthoDB" id="3240514at2"/>
<dbReference type="AlphaFoldDB" id="A0A087DQP8"/>
<feature type="transmembrane region" description="Helical" evidence="1">
    <location>
        <begin position="59"/>
        <end position="81"/>
    </location>
</feature>
<feature type="transmembrane region" description="Helical" evidence="1">
    <location>
        <begin position="31"/>
        <end position="47"/>
    </location>
</feature>
<comment type="caution">
    <text evidence="2">The sequence shown here is derived from an EMBL/GenBank/DDBJ whole genome shotgun (WGS) entry which is preliminary data.</text>
</comment>
<dbReference type="Proteomes" id="UP000029004">
    <property type="component" value="Unassembled WGS sequence"/>
</dbReference>
<organism evidence="2 3">
    <name type="scientific">Bifidobacterium stellenboschense</name>
    <dbReference type="NCBI Taxonomy" id="762211"/>
    <lineage>
        <taxon>Bacteria</taxon>
        <taxon>Bacillati</taxon>
        <taxon>Actinomycetota</taxon>
        <taxon>Actinomycetes</taxon>
        <taxon>Bifidobacteriales</taxon>
        <taxon>Bifidobacteriaceae</taxon>
        <taxon>Bifidobacterium</taxon>
    </lineage>
</organism>
<proteinExistence type="predicted"/>